<proteinExistence type="predicted"/>
<sequence>QVKVSVANNQEQSQLNKASEDALHHRPQSHSTNYSPRDMKLHLPRNTASTSLPHDGSPPYKSVTSLTSLTLEVTSGPFEEDFAALPPNEDPLPPIEMNGIRPPVSEERRAA</sequence>
<reference evidence="2 3" key="1">
    <citation type="submission" date="2016-06" db="EMBL/GenBank/DDBJ databases">
        <title>The Draft Genome Sequence and Annotation of the Desert Woodrat Neotoma lepida.</title>
        <authorList>
            <person name="Campbell M."/>
            <person name="Oakeson K.F."/>
            <person name="Yandell M."/>
            <person name="Halpert J.R."/>
            <person name="Dearing D."/>
        </authorList>
    </citation>
    <scope>NUCLEOTIDE SEQUENCE [LARGE SCALE GENOMIC DNA]</scope>
    <source>
        <strain evidence="2">417</strain>
        <tissue evidence="2">Liver</tissue>
    </source>
</reference>
<feature type="region of interest" description="Disordered" evidence="1">
    <location>
        <begin position="80"/>
        <end position="111"/>
    </location>
</feature>
<dbReference type="OrthoDB" id="512473at2759"/>
<dbReference type="Proteomes" id="UP000092124">
    <property type="component" value="Unassembled WGS sequence"/>
</dbReference>
<evidence type="ECO:0000313" key="2">
    <source>
        <dbReference type="EMBL" id="OBS80036.1"/>
    </source>
</evidence>
<organism evidence="2 3">
    <name type="scientific">Neotoma lepida</name>
    <name type="common">Desert woodrat</name>
    <dbReference type="NCBI Taxonomy" id="56216"/>
    <lineage>
        <taxon>Eukaryota</taxon>
        <taxon>Metazoa</taxon>
        <taxon>Chordata</taxon>
        <taxon>Craniata</taxon>
        <taxon>Vertebrata</taxon>
        <taxon>Euteleostomi</taxon>
        <taxon>Mammalia</taxon>
        <taxon>Eutheria</taxon>
        <taxon>Euarchontoglires</taxon>
        <taxon>Glires</taxon>
        <taxon>Rodentia</taxon>
        <taxon>Myomorpha</taxon>
        <taxon>Muroidea</taxon>
        <taxon>Cricetidae</taxon>
        <taxon>Neotominae</taxon>
        <taxon>Neotoma</taxon>
    </lineage>
</organism>
<evidence type="ECO:0000256" key="1">
    <source>
        <dbReference type="SAM" id="MobiDB-lite"/>
    </source>
</evidence>
<gene>
    <name evidence="2" type="ORF">A6R68_21761</name>
</gene>
<feature type="non-terminal residue" evidence="2">
    <location>
        <position position="1"/>
    </location>
</feature>
<comment type="caution">
    <text evidence="2">The sequence shown here is derived from an EMBL/GenBank/DDBJ whole genome shotgun (WGS) entry which is preliminary data.</text>
</comment>
<accession>A0A1A6HP53</accession>
<feature type="compositionally biased region" description="Polar residues" evidence="1">
    <location>
        <begin position="1"/>
        <end position="17"/>
    </location>
</feature>
<feature type="non-terminal residue" evidence="2">
    <location>
        <position position="111"/>
    </location>
</feature>
<name>A0A1A6HP53_NEOLE</name>
<protein>
    <submittedName>
        <fullName evidence="2">Uncharacterized protein</fullName>
    </submittedName>
</protein>
<keyword evidence="3" id="KW-1185">Reference proteome</keyword>
<dbReference type="EMBL" id="LZPO01017539">
    <property type="protein sequence ID" value="OBS80036.1"/>
    <property type="molecule type" value="Genomic_DNA"/>
</dbReference>
<dbReference type="AlphaFoldDB" id="A0A1A6HP53"/>
<evidence type="ECO:0000313" key="3">
    <source>
        <dbReference type="Proteomes" id="UP000092124"/>
    </source>
</evidence>
<feature type="region of interest" description="Disordered" evidence="1">
    <location>
        <begin position="1"/>
        <end position="63"/>
    </location>
</feature>